<keyword evidence="6" id="KW-1185">Reference proteome</keyword>
<evidence type="ECO:0000256" key="1">
    <source>
        <dbReference type="ARBA" id="ARBA00005510"/>
    </source>
</evidence>
<comment type="similarity">
    <text evidence="1">Belongs to the bHLH protein family.</text>
</comment>
<accession>A0AAQ3PYA7</accession>
<dbReference type="SMART" id="SM00353">
    <property type="entry name" value="HLH"/>
    <property type="match status" value="1"/>
</dbReference>
<gene>
    <name evidence="5" type="ORF">Cni_G01174</name>
</gene>
<dbReference type="InterPro" id="IPR044658">
    <property type="entry name" value="bHLH92/bHLH041-like"/>
</dbReference>
<keyword evidence="2" id="KW-0805">Transcription regulation</keyword>
<protein>
    <recommendedName>
        <fullName evidence="4">BHLH domain-containing protein</fullName>
    </recommendedName>
</protein>
<evidence type="ECO:0000256" key="3">
    <source>
        <dbReference type="ARBA" id="ARBA00023163"/>
    </source>
</evidence>
<organism evidence="5 6">
    <name type="scientific">Canna indica</name>
    <name type="common">Indian-shot</name>
    <dbReference type="NCBI Taxonomy" id="4628"/>
    <lineage>
        <taxon>Eukaryota</taxon>
        <taxon>Viridiplantae</taxon>
        <taxon>Streptophyta</taxon>
        <taxon>Embryophyta</taxon>
        <taxon>Tracheophyta</taxon>
        <taxon>Spermatophyta</taxon>
        <taxon>Magnoliopsida</taxon>
        <taxon>Liliopsida</taxon>
        <taxon>Zingiberales</taxon>
        <taxon>Cannaceae</taxon>
        <taxon>Canna</taxon>
    </lineage>
</organism>
<reference evidence="5 6" key="1">
    <citation type="submission" date="2023-10" db="EMBL/GenBank/DDBJ databases">
        <title>Chromosome-scale genome assembly provides insights into flower coloration mechanisms of Canna indica.</title>
        <authorList>
            <person name="Li C."/>
        </authorList>
    </citation>
    <scope>NUCLEOTIDE SEQUENCE [LARGE SCALE GENOMIC DNA]</scope>
    <source>
        <tissue evidence="5">Flower</tissue>
    </source>
</reference>
<dbReference type="GO" id="GO:0046983">
    <property type="term" value="F:protein dimerization activity"/>
    <property type="evidence" value="ECO:0007669"/>
    <property type="project" value="InterPro"/>
</dbReference>
<proteinExistence type="inferred from homology"/>
<dbReference type="Proteomes" id="UP001327560">
    <property type="component" value="Chromosome 1"/>
</dbReference>
<evidence type="ECO:0000256" key="2">
    <source>
        <dbReference type="ARBA" id="ARBA00023015"/>
    </source>
</evidence>
<evidence type="ECO:0000259" key="4">
    <source>
        <dbReference type="PROSITE" id="PS50888"/>
    </source>
</evidence>
<dbReference type="PANTHER" id="PTHR46665:SF6">
    <property type="entry name" value="TRANSCRIPTION FACTOR BHLH92"/>
    <property type="match status" value="1"/>
</dbReference>
<evidence type="ECO:0000313" key="5">
    <source>
        <dbReference type="EMBL" id="WOK92483.1"/>
    </source>
</evidence>
<dbReference type="CDD" id="cd11393">
    <property type="entry name" value="bHLH_AtbHLH_like"/>
    <property type="match status" value="1"/>
</dbReference>
<dbReference type="Gene3D" id="4.10.280.10">
    <property type="entry name" value="Helix-loop-helix DNA-binding domain"/>
    <property type="match status" value="1"/>
</dbReference>
<dbReference type="InterPro" id="IPR011598">
    <property type="entry name" value="bHLH_dom"/>
</dbReference>
<evidence type="ECO:0000313" key="6">
    <source>
        <dbReference type="Proteomes" id="UP001327560"/>
    </source>
</evidence>
<dbReference type="InterPro" id="IPR036638">
    <property type="entry name" value="HLH_DNA-bd_sf"/>
</dbReference>
<feature type="domain" description="BHLH" evidence="4">
    <location>
        <begin position="114"/>
        <end position="163"/>
    </location>
</feature>
<keyword evidence="3" id="KW-0804">Transcription</keyword>
<dbReference type="InterPro" id="IPR045239">
    <property type="entry name" value="bHLH95_bHLH"/>
</dbReference>
<dbReference type="EMBL" id="CP136890">
    <property type="protein sequence ID" value="WOK92483.1"/>
    <property type="molecule type" value="Genomic_DNA"/>
</dbReference>
<dbReference type="PROSITE" id="PS50888">
    <property type="entry name" value="BHLH"/>
    <property type="match status" value="1"/>
</dbReference>
<sequence length="269" mass="29969">MAMEPFVPFPEEYTHSGEDNLLWAMSTDFHFDCAPAFPDLMPEFEPPLSAVEVPPPAVQRSAFRRYARADGAHLMECSSSGAAGSGRNMQLRVIEMLRRIPRADQERGSGVEMSRGFRHMMRERQRREKLSQSYADLYDMLASRSKSDKNSIVQSAAEYVRELKGAKEALQKRNEELKARILGVNDGAKIKIRVANPSSPIDSMIGALRCLQSMDVKAKAIRSDLSGSEFSAIMSIDTKIATADVERAVEKALVEVEKKLRCQLPGIST</sequence>
<dbReference type="Pfam" id="PF00010">
    <property type="entry name" value="HLH"/>
    <property type="match status" value="1"/>
</dbReference>
<dbReference type="PANTHER" id="PTHR46665">
    <property type="entry name" value="TRANSCRIPTION FACTOR BHLH041-RELATED-RELATED"/>
    <property type="match status" value="1"/>
</dbReference>
<dbReference type="AlphaFoldDB" id="A0AAQ3PYA7"/>
<name>A0AAQ3PYA7_9LILI</name>
<dbReference type="SUPFAM" id="SSF47459">
    <property type="entry name" value="HLH, helix-loop-helix DNA-binding domain"/>
    <property type="match status" value="1"/>
</dbReference>